<evidence type="ECO:0000313" key="1">
    <source>
        <dbReference type="EMBL" id="EKT86449.1"/>
    </source>
</evidence>
<dbReference type="KEGG" id="lst:LSS_12107"/>
<evidence type="ECO:0000313" key="2">
    <source>
        <dbReference type="Proteomes" id="UP000035800"/>
    </source>
</evidence>
<organism evidence="1 2">
    <name type="scientific">Leptospira santarosai serovar Shermani str. LT 821</name>
    <dbReference type="NCBI Taxonomy" id="758847"/>
    <lineage>
        <taxon>Bacteria</taxon>
        <taxon>Pseudomonadati</taxon>
        <taxon>Spirochaetota</taxon>
        <taxon>Spirochaetia</taxon>
        <taxon>Leptospirales</taxon>
        <taxon>Leptospiraceae</taxon>
        <taxon>Leptospira</taxon>
    </lineage>
</organism>
<dbReference type="AlphaFoldDB" id="K8XYP9"/>
<dbReference type="Proteomes" id="UP000035800">
    <property type="component" value="Chromosome I"/>
</dbReference>
<gene>
    <name evidence="1" type="ORF">LSS_12107</name>
</gene>
<accession>K8XYP9</accession>
<protein>
    <submittedName>
        <fullName evidence="1">Uncharacterized protein</fullName>
    </submittedName>
</protein>
<name>K8XYP9_9LEPT</name>
<dbReference type="EMBL" id="CP006694">
    <property type="protein sequence ID" value="EKT86449.1"/>
    <property type="molecule type" value="Genomic_DNA"/>
</dbReference>
<dbReference type="PATRIC" id="fig|758847.3.peg.2547"/>
<reference evidence="1 2" key="2">
    <citation type="journal article" date="2014" name="Emerg. Microbes Infect.">
        <title>Potential impact on kidney infection: a whole-genome analysis of Leptospira santarosai serovar Shermani.</title>
        <authorList>
            <person name="Chou L.F."/>
            <person name="Chen T.W."/>
            <person name="Ko Y.C."/>
            <person name="Pan M.J."/>
            <person name="Tian Y.C."/>
            <person name="Chiu C.H."/>
            <person name="Tang P."/>
            <person name="Hung C.C."/>
            <person name="Yang C.W."/>
        </authorList>
    </citation>
    <scope>NUCLEOTIDE SEQUENCE</scope>
    <source>
        <strain evidence="1 2">LT 821</strain>
    </source>
</reference>
<proteinExistence type="predicted"/>
<dbReference type="STRING" id="758847.LSS_12107"/>
<reference evidence="1 2" key="1">
    <citation type="journal article" date="2012" name="Gene">
        <title>Sequence of Leptospira santarosai serovar Shermani genome and prediction of virulence-associated genes.</title>
        <authorList>
            <person name="Chou L.F."/>
            <person name="Chen Y.T."/>
            <person name="Lu C.W."/>
            <person name="Ko Y.C."/>
            <person name="Tang C.Y."/>
            <person name="Pan M.J."/>
            <person name="Tian Y.C."/>
            <person name="Chiu C.H."/>
            <person name="Hung C.C."/>
            <person name="Yang C.W."/>
        </authorList>
    </citation>
    <scope>NUCLEOTIDE SEQUENCE [LARGE SCALE GENOMIC DNA]</scope>
    <source>
        <strain evidence="1">LT 821</strain>
    </source>
</reference>
<sequence length="41" mass="5021">MIQIFSTALKFRIAVSADFRCRFKIRFICVRIRFEHLVFLK</sequence>